<organism evidence="2 3">
    <name type="scientific">Caenorhabditis briggsae</name>
    <dbReference type="NCBI Taxonomy" id="6238"/>
    <lineage>
        <taxon>Eukaryota</taxon>
        <taxon>Metazoa</taxon>
        <taxon>Ecdysozoa</taxon>
        <taxon>Nematoda</taxon>
        <taxon>Chromadorea</taxon>
        <taxon>Rhabditida</taxon>
        <taxon>Rhabditina</taxon>
        <taxon>Rhabditomorpha</taxon>
        <taxon>Rhabditoidea</taxon>
        <taxon>Rhabditidae</taxon>
        <taxon>Peloderinae</taxon>
        <taxon>Caenorhabditis</taxon>
    </lineage>
</organism>
<evidence type="ECO:0000256" key="1">
    <source>
        <dbReference type="SAM" id="Coils"/>
    </source>
</evidence>
<name>A0AAE9FD88_CAEBR</name>
<dbReference type="AlphaFoldDB" id="A0AAE9FD88"/>
<dbReference type="EMBL" id="CP092625">
    <property type="protein sequence ID" value="UMM40664.1"/>
    <property type="molecule type" value="Genomic_DNA"/>
</dbReference>
<dbReference type="Proteomes" id="UP000829354">
    <property type="component" value="Chromosome X"/>
</dbReference>
<feature type="coiled-coil region" evidence="1">
    <location>
        <begin position="7"/>
        <end position="34"/>
    </location>
</feature>
<protein>
    <submittedName>
        <fullName evidence="2">Uncharacterized protein</fullName>
    </submittedName>
</protein>
<evidence type="ECO:0000313" key="2">
    <source>
        <dbReference type="EMBL" id="UMM40664.1"/>
    </source>
</evidence>
<sequence>MAEFDVTVCLNNLLDQVEKQMEEYETMRGSVLSEMIFCGDEGYQSGEEEDEEEQNQLVDELCGLMEKLKIE</sequence>
<keyword evidence="1" id="KW-0175">Coiled coil</keyword>
<evidence type="ECO:0000313" key="3">
    <source>
        <dbReference type="Proteomes" id="UP000829354"/>
    </source>
</evidence>
<reference evidence="2 3" key="1">
    <citation type="submission" date="2022-04" db="EMBL/GenBank/DDBJ databases">
        <title>Chromosome-level reference genomes for two strains of Caenorhabditis briggsae: an improved platform for comparative genomics.</title>
        <authorList>
            <person name="Stevens L."/>
            <person name="Andersen E."/>
        </authorList>
    </citation>
    <scope>NUCLEOTIDE SEQUENCE [LARGE SCALE GENOMIC DNA]</scope>
    <source>
        <strain evidence="2">VX34</strain>
        <tissue evidence="2">Whole-organism</tissue>
    </source>
</reference>
<accession>A0AAE9FD88</accession>
<gene>
    <name evidence="2" type="ORF">L5515_017202</name>
</gene>
<proteinExistence type="predicted"/>
<keyword evidence="3" id="KW-1185">Reference proteome</keyword>